<evidence type="ECO:0000313" key="2">
    <source>
        <dbReference type="Proteomes" id="UP000199290"/>
    </source>
</evidence>
<sequence length="205" mass="23738">MTTTDSRLECALAAIDMANKADPNQESFGGEHLPKEYAYSLHMTRWLFELESAPSERMQIACRAQHIERWTLPRSDYPEGRKAYYQWRQACGRMHGKRAAEIMAGCGYPQEECDRVETILTKRELRKDADTQLLEDVACMVFLEKYFADFYEEKADYDRDKWLRIVRRTWGKMSPRGHEAALKLAEGMPAHLLELLQEALAEPGA</sequence>
<name>A0A1I6GXB0_9GAMM</name>
<gene>
    <name evidence="1" type="ORF">SAMN04488073_1714</name>
</gene>
<dbReference type="EMBL" id="FOYV01000001">
    <property type="protein sequence ID" value="SFR46820.1"/>
    <property type="molecule type" value="Genomic_DNA"/>
</dbReference>
<dbReference type="AlphaFoldDB" id="A0A1I6GXB0"/>
<accession>A0A1I6GXB0</accession>
<reference evidence="2" key="1">
    <citation type="submission" date="2016-10" db="EMBL/GenBank/DDBJ databases">
        <authorList>
            <person name="Varghese N."/>
            <person name="Submissions S."/>
        </authorList>
    </citation>
    <scope>NUCLEOTIDE SEQUENCE [LARGE SCALE GENOMIC DNA]</scope>
    <source>
        <strain evidence="2">CGMCC 1.6294</strain>
    </source>
</reference>
<dbReference type="Proteomes" id="UP000199290">
    <property type="component" value="Unassembled WGS sequence"/>
</dbReference>
<evidence type="ECO:0000313" key="1">
    <source>
        <dbReference type="EMBL" id="SFR46820.1"/>
    </source>
</evidence>
<dbReference type="PANTHER" id="PTHR41729:SF1">
    <property type="entry name" value="GLUTAMYL-TRNA SYNTHETASE"/>
    <property type="match status" value="1"/>
</dbReference>
<evidence type="ECO:0008006" key="3">
    <source>
        <dbReference type="Google" id="ProtNLM"/>
    </source>
</evidence>
<dbReference type="RefSeq" id="WP_091988272.1">
    <property type="nucleotide sequence ID" value="NZ_FOYV01000001.1"/>
</dbReference>
<dbReference type="OrthoDB" id="9799165at2"/>
<proteinExistence type="predicted"/>
<organism evidence="1 2">
    <name type="scientific">Marinobacter gudaonensis</name>
    <dbReference type="NCBI Taxonomy" id="375760"/>
    <lineage>
        <taxon>Bacteria</taxon>
        <taxon>Pseudomonadati</taxon>
        <taxon>Pseudomonadota</taxon>
        <taxon>Gammaproteobacteria</taxon>
        <taxon>Pseudomonadales</taxon>
        <taxon>Marinobacteraceae</taxon>
        <taxon>Marinobacter</taxon>
    </lineage>
</organism>
<dbReference type="Pfam" id="PF13875">
    <property type="entry name" value="DUF4202"/>
    <property type="match status" value="1"/>
</dbReference>
<dbReference type="PANTHER" id="PTHR41729">
    <property type="entry name" value="GLUTAMYL-TRNA SYNTHETASE"/>
    <property type="match status" value="1"/>
</dbReference>
<dbReference type="STRING" id="375760.SAMN04488073_1714"/>
<dbReference type="InterPro" id="IPR025255">
    <property type="entry name" value="DUF4202"/>
</dbReference>
<protein>
    <recommendedName>
        <fullName evidence="3">DUF4202 domain-containing protein</fullName>
    </recommendedName>
</protein>
<keyword evidence="2" id="KW-1185">Reference proteome</keyword>